<dbReference type="PANTHER" id="PTHR14234">
    <property type="entry name" value="RIM BINDING PROTEIN-RELATED"/>
    <property type="match status" value="1"/>
</dbReference>
<feature type="compositionally biased region" description="Low complexity" evidence="6">
    <location>
        <begin position="325"/>
        <end position="397"/>
    </location>
</feature>
<feature type="domain" description="Fibronectin type-III" evidence="8">
    <location>
        <begin position="975"/>
        <end position="1068"/>
    </location>
</feature>
<keyword evidence="2 4" id="KW-0728">SH3 domain</keyword>
<dbReference type="Proteomes" id="UP000053105">
    <property type="component" value="Unassembled WGS sequence"/>
</dbReference>
<dbReference type="SUPFAM" id="SSF49265">
    <property type="entry name" value="Fibronectin type III"/>
    <property type="match status" value="2"/>
</dbReference>
<dbReference type="AlphaFoldDB" id="A0A0M8ZRL8"/>
<accession>A0A0M8ZRL8</accession>
<evidence type="ECO:0000259" key="7">
    <source>
        <dbReference type="PROSITE" id="PS50002"/>
    </source>
</evidence>
<dbReference type="InterPro" id="IPR036028">
    <property type="entry name" value="SH3-like_dom_sf"/>
</dbReference>
<dbReference type="CDD" id="cd00063">
    <property type="entry name" value="FN3"/>
    <property type="match status" value="3"/>
</dbReference>
<evidence type="ECO:0000256" key="6">
    <source>
        <dbReference type="SAM" id="MobiDB-lite"/>
    </source>
</evidence>
<dbReference type="Pfam" id="PF14604">
    <property type="entry name" value="SH3_9"/>
    <property type="match status" value="1"/>
</dbReference>
<evidence type="ECO:0000256" key="5">
    <source>
        <dbReference type="SAM" id="Coils"/>
    </source>
</evidence>
<dbReference type="InterPro" id="IPR040325">
    <property type="entry name" value="RIMBP1/2/3"/>
</dbReference>
<feature type="region of interest" description="Disordered" evidence="6">
    <location>
        <begin position="437"/>
        <end position="480"/>
    </location>
</feature>
<dbReference type="InterPro" id="IPR001452">
    <property type="entry name" value="SH3_domain"/>
</dbReference>
<dbReference type="SMART" id="SM00326">
    <property type="entry name" value="SH3"/>
    <property type="match status" value="1"/>
</dbReference>
<protein>
    <submittedName>
        <fullName evidence="9">RIMS-binding protein 2</fullName>
    </submittedName>
</protein>
<dbReference type="Pfam" id="PF25523">
    <property type="entry name" value="Ig_RIMBP2"/>
    <property type="match status" value="1"/>
</dbReference>
<feature type="domain" description="Fibronectin type-III" evidence="8">
    <location>
        <begin position="884"/>
        <end position="972"/>
    </location>
</feature>
<dbReference type="SUPFAM" id="SSF50044">
    <property type="entry name" value="SH3-domain"/>
    <property type="match status" value="1"/>
</dbReference>
<comment type="similarity">
    <text evidence="1">Belongs to the RIMBP family.</text>
</comment>
<evidence type="ECO:0000256" key="2">
    <source>
        <dbReference type="ARBA" id="ARBA00022443"/>
    </source>
</evidence>
<dbReference type="FunFam" id="2.60.40.10:FF:000072">
    <property type="entry name" value="RIMS-binding protein 2 isoform X1"/>
    <property type="match status" value="1"/>
</dbReference>
<dbReference type="EMBL" id="KQ435883">
    <property type="protein sequence ID" value="KOX69700.1"/>
    <property type="molecule type" value="Genomic_DNA"/>
</dbReference>
<dbReference type="STRING" id="166423.A0A0M8ZRL8"/>
<dbReference type="InterPro" id="IPR057884">
    <property type="entry name" value="FN3_RIM-BP1/2/3"/>
</dbReference>
<sequence>MDGYMQSRFGKMTKDDERNSRLGRYRIHGRSIGTGRDKDGRGFQTSGMLQCCGVGGGASTAPQAPQLQDTGSAVGITTSTKTTIMQDAVLESILEQMRETEARKAELERQHAEAQNQLREKIAGRYQGPESVEALQSKIRELEKKTELQMVRHEELSLELTSLRRARSRGPMVGHSVVPTTWPPTGSEIDRIIAKIEQDNSASRMVHDLDHTRGTITTQQPSVSQGILRSSSENLPNLGQHQHPPHPHALSLGMPTQMSHLPLIYFGPTCKNENASIENLKQYAGSPMPLTPMMPGCPPLTPNGPPYHYSEPIPPAPSLSTSQSQPVFQQKMQPYQQPQPTHTELQSSHSQSVLQTQQQKQQQTHTHYTSSQYQETYPHTQTYQQPLQQQQQQPQSQHPASTTYLTSSSQSIIPHYSQPTQTAQSFQLNGSQQATTYPSLSITSHPNGTYTGTGASSFSTQLSHPNFSAPQTSIPQTTLSSLPPYSTTSFHSTLGALTSVPQTALSFSNVQSSFTTSGSTYSTVGTNAFGTSGVSSGTTSTGLLQAISDPLQAMQQLSVQSQANQLQQQAIIQQIQQSLRASSPTAPATTSHHFLGSRQMPKIPSSILSNPLDRLTNDNIVTEGQVDMLDIPGKGRCYVYIARFTYEPFQHSPNENPEAELPVQGGDYLLVWGQPDEDGFLDAETLDGRRGLVPANFVQKLVGDDLLEFHQAVLGLRDVDDSASTNIPQVSNCYLQDIDLELAALEEGNRNRQAELSAYAELDNIAEEDEQEPPGWYIFRIICRDLSLRSMFRYNCDETNAQLDCNFKRSLKMTDMRSVFYGILVYIVVFSSIEEWFPPFEKPEYWMVLGWFRELDSERFLATARLVLSFFPEEVYLFSDLVPAPQHLTLERQLNKSVLIGWTAPDNTHQLESYHVYVDGVLKVTVKATERTRALVEGVDSTRPHRISVRSVTHSRRTSRDAACTMVIGKDVALGPTAVKASNVTATSAVISWMPSNSNHQHVVCVNNVEVRTVKPGVYRHTITGLAPSTIYRVTVKAKNLRATHFEDQNTQAANNLACHVHFKTLPKGLPDPPVDIQVEAGPQDGTLLVTWQPVALNGSAVTGYAVYADGKKVTDVDSPTGDHALVDIHKLMGLNPKHITVRTKSRESQSGDSCATAIPCSVLRGGTAAHLQHGSTHMQDQGQPQPSGTGQVDDPNRHRMGGVGQRYPSTPVPSHIRRHGNTRVDAHGQVIIETDENLSDKEIYPGQSMPQMGKSFFNISTVNNEVRQIGL</sequence>
<dbReference type="InterPro" id="IPR036116">
    <property type="entry name" value="FN3_sf"/>
</dbReference>
<proteinExistence type="inferred from homology"/>
<evidence type="ECO:0000256" key="1">
    <source>
        <dbReference type="ARBA" id="ARBA00010749"/>
    </source>
</evidence>
<evidence type="ECO:0000259" key="8">
    <source>
        <dbReference type="PROSITE" id="PS50853"/>
    </source>
</evidence>
<dbReference type="Gene3D" id="2.60.40.10">
    <property type="entry name" value="Immunoglobulins"/>
    <property type="match status" value="3"/>
</dbReference>
<evidence type="ECO:0000313" key="9">
    <source>
        <dbReference type="EMBL" id="KOX69700.1"/>
    </source>
</evidence>
<dbReference type="PROSITE" id="PS50853">
    <property type="entry name" value="FN3"/>
    <property type="match status" value="3"/>
</dbReference>
<dbReference type="Pfam" id="PF00041">
    <property type="entry name" value="fn3"/>
    <property type="match status" value="1"/>
</dbReference>
<evidence type="ECO:0000256" key="3">
    <source>
        <dbReference type="ARBA" id="ARBA00022737"/>
    </source>
</evidence>
<feature type="region of interest" description="Disordered" evidence="6">
    <location>
        <begin position="294"/>
        <end position="409"/>
    </location>
</feature>
<feature type="compositionally biased region" description="Polar residues" evidence="6">
    <location>
        <begin position="1174"/>
        <end position="1191"/>
    </location>
</feature>
<reference evidence="9 10" key="1">
    <citation type="submission" date="2015-07" db="EMBL/GenBank/DDBJ databases">
        <title>The genome of Melipona quadrifasciata.</title>
        <authorList>
            <person name="Pan H."/>
            <person name="Kapheim K."/>
        </authorList>
    </citation>
    <scope>NUCLEOTIDE SEQUENCE [LARGE SCALE GENOMIC DNA]</scope>
    <source>
        <strain evidence="9">0111107301</strain>
        <tissue evidence="9">Whole body</tissue>
    </source>
</reference>
<dbReference type="GO" id="GO:0045202">
    <property type="term" value="C:synapse"/>
    <property type="evidence" value="ECO:0007669"/>
    <property type="project" value="GOC"/>
</dbReference>
<dbReference type="PROSITE" id="PS50002">
    <property type="entry name" value="SH3"/>
    <property type="match status" value="1"/>
</dbReference>
<dbReference type="OrthoDB" id="4158657at2759"/>
<feature type="compositionally biased region" description="Pro residues" evidence="6">
    <location>
        <begin position="294"/>
        <end position="305"/>
    </location>
</feature>
<feature type="compositionally biased region" description="Polar residues" evidence="6">
    <location>
        <begin position="398"/>
        <end position="409"/>
    </location>
</feature>
<dbReference type="Gene3D" id="2.30.30.40">
    <property type="entry name" value="SH3 Domains"/>
    <property type="match status" value="1"/>
</dbReference>
<keyword evidence="5" id="KW-0175">Coiled coil</keyword>
<dbReference type="SMART" id="SM00060">
    <property type="entry name" value="FN3"/>
    <property type="match status" value="3"/>
</dbReference>
<feature type="region of interest" description="Disordered" evidence="6">
    <location>
        <begin position="1172"/>
        <end position="1220"/>
    </location>
</feature>
<feature type="domain" description="Fibronectin type-III" evidence="8">
    <location>
        <begin position="1073"/>
        <end position="1166"/>
    </location>
</feature>
<evidence type="ECO:0000256" key="4">
    <source>
        <dbReference type="PROSITE-ProRule" id="PRU00192"/>
    </source>
</evidence>
<dbReference type="InterPro" id="IPR013783">
    <property type="entry name" value="Ig-like_fold"/>
</dbReference>
<organism evidence="9 10">
    <name type="scientific">Melipona quadrifasciata</name>
    <dbReference type="NCBI Taxonomy" id="166423"/>
    <lineage>
        <taxon>Eukaryota</taxon>
        <taxon>Metazoa</taxon>
        <taxon>Ecdysozoa</taxon>
        <taxon>Arthropoda</taxon>
        <taxon>Hexapoda</taxon>
        <taxon>Insecta</taxon>
        <taxon>Pterygota</taxon>
        <taxon>Neoptera</taxon>
        <taxon>Endopterygota</taxon>
        <taxon>Hymenoptera</taxon>
        <taxon>Apocrita</taxon>
        <taxon>Aculeata</taxon>
        <taxon>Apoidea</taxon>
        <taxon>Anthophila</taxon>
        <taxon>Apidae</taxon>
        <taxon>Melipona</taxon>
    </lineage>
</organism>
<feature type="domain" description="SH3" evidence="7">
    <location>
        <begin position="635"/>
        <end position="703"/>
    </location>
</feature>
<dbReference type="PANTHER" id="PTHR14234:SF19">
    <property type="entry name" value="RIM-BINDING PROTEIN, ISOFORM F"/>
    <property type="match status" value="1"/>
</dbReference>
<keyword evidence="3" id="KW-0677">Repeat</keyword>
<dbReference type="InterPro" id="IPR003961">
    <property type="entry name" value="FN3_dom"/>
</dbReference>
<dbReference type="CDD" id="cd12014">
    <property type="entry name" value="SH3_RIM-BP_1"/>
    <property type="match status" value="1"/>
</dbReference>
<evidence type="ECO:0000313" key="10">
    <source>
        <dbReference type="Proteomes" id="UP000053105"/>
    </source>
</evidence>
<feature type="compositionally biased region" description="Polar residues" evidence="6">
    <location>
        <begin position="437"/>
        <end position="476"/>
    </location>
</feature>
<gene>
    <name evidence="9" type="ORF">WN51_04982</name>
</gene>
<dbReference type="GO" id="GO:0007274">
    <property type="term" value="P:neuromuscular synaptic transmission"/>
    <property type="evidence" value="ECO:0007669"/>
    <property type="project" value="TreeGrafter"/>
</dbReference>
<feature type="coiled-coil region" evidence="5">
    <location>
        <begin position="90"/>
        <end position="152"/>
    </location>
</feature>
<name>A0A0M8ZRL8_9HYME</name>
<keyword evidence="10" id="KW-1185">Reference proteome</keyword>